<proteinExistence type="predicted"/>
<evidence type="ECO:0000313" key="2">
    <source>
        <dbReference type="EMBL" id="OUN97268.1"/>
    </source>
</evidence>
<protein>
    <recommendedName>
        <fullName evidence="4">DUF4421 domain-containing protein</fullName>
    </recommendedName>
</protein>
<evidence type="ECO:0008006" key="4">
    <source>
        <dbReference type="Google" id="ProtNLM"/>
    </source>
</evidence>
<gene>
    <name evidence="2" type="ORF">B5F97_17660</name>
</gene>
<reference evidence="3" key="1">
    <citation type="submission" date="2017-04" db="EMBL/GenBank/DDBJ databases">
        <title>Function of individual gut microbiota members based on whole genome sequencing of pure cultures obtained from chicken caecum.</title>
        <authorList>
            <person name="Medvecky M."/>
            <person name="Cejkova D."/>
            <person name="Polansky O."/>
            <person name="Karasova D."/>
            <person name="Kubasova T."/>
            <person name="Cizek A."/>
            <person name="Rychlik I."/>
        </authorList>
    </citation>
    <scope>NUCLEOTIDE SEQUENCE [LARGE SCALE GENOMIC DNA]</scope>
    <source>
        <strain evidence="3">An43</strain>
    </source>
</reference>
<organism evidence="2 3">
    <name type="scientific">Bacteroides clarus</name>
    <dbReference type="NCBI Taxonomy" id="626929"/>
    <lineage>
        <taxon>Bacteria</taxon>
        <taxon>Pseudomonadati</taxon>
        <taxon>Bacteroidota</taxon>
        <taxon>Bacteroidia</taxon>
        <taxon>Bacteroidales</taxon>
        <taxon>Bacteroidaceae</taxon>
        <taxon>Bacteroides</taxon>
    </lineage>
</organism>
<dbReference type="InterPro" id="IPR025535">
    <property type="entry name" value="DUF4421"/>
</dbReference>
<comment type="caution">
    <text evidence="2">The sequence shown here is derived from an EMBL/GenBank/DDBJ whole genome shotgun (WGS) entry which is preliminary data.</text>
</comment>
<dbReference type="EMBL" id="NFII01000029">
    <property type="protein sequence ID" value="OUN97268.1"/>
    <property type="molecule type" value="Genomic_DNA"/>
</dbReference>
<keyword evidence="1" id="KW-0732">Signal</keyword>
<sequence length="365" mass="42287">MLRGISFCICMLLALSLFAQNEESNLIVSDSLGNKRTGNFKRIIKKFLNFNDFDTAYISPNRYNYALMLDHFTNYEYYSVGSGTPEAQRLRFSPKPHNKIGVYFGWRWIFLGWAVDADGLYGKKSGKKRGTEFDLSLYSSKFGVDILYKRTGNSYKIHNVTGFSDRIPAYYSEDFNGLKVKMKGLNLYYIFNNRRFSYPAAFSQSTNQRRNAGSFIAGFSVSTHNLDFDYTKLPDIIQETMNPGMKVNHIKYTNISLNFGYAYNWVFARNCLACLSLNPAVAYKTSRIRKAEGETDDWYKNFNIDFILRAGVVYNNSKYFIGTSFVGRTYDYYRNNFSLNNGFGTLQVYAGFNFCLKKEYRKKKQ</sequence>
<feature type="signal peptide" evidence="1">
    <location>
        <begin position="1"/>
        <end position="19"/>
    </location>
</feature>
<feature type="chain" id="PRO_5012847835" description="DUF4421 domain-containing protein" evidence="1">
    <location>
        <begin position="20"/>
        <end position="365"/>
    </location>
</feature>
<dbReference type="Proteomes" id="UP000195386">
    <property type="component" value="Unassembled WGS sequence"/>
</dbReference>
<evidence type="ECO:0000313" key="3">
    <source>
        <dbReference type="Proteomes" id="UP000195386"/>
    </source>
</evidence>
<evidence type="ECO:0000256" key="1">
    <source>
        <dbReference type="SAM" id="SignalP"/>
    </source>
</evidence>
<name>A0A1Y3YLC0_9BACE</name>
<dbReference type="AlphaFoldDB" id="A0A1Y3YLC0"/>
<accession>A0A1Y3YLC0</accession>
<dbReference type="Pfam" id="PF14391">
    <property type="entry name" value="DUF4421"/>
    <property type="match status" value="1"/>
</dbReference>